<accession>A0A7S0HMV1</accession>
<reference evidence="2" key="1">
    <citation type="submission" date="2021-01" db="EMBL/GenBank/DDBJ databases">
        <authorList>
            <person name="Corre E."/>
            <person name="Pelletier E."/>
            <person name="Niang G."/>
            <person name="Scheremetjew M."/>
            <person name="Finn R."/>
            <person name="Kale V."/>
            <person name="Holt S."/>
            <person name="Cochrane G."/>
            <person name="Meng A."/>
            <person name="Brown T."/>
            <person name="Cohen L."/>
        </authorList>
    </citation>
    <scope>NUCLEOTIDE SEQUENCE</scope>
    <source>
        <strain evidence="2">CCMP325</strain>
    </source>
</reference>
<evidence type="ECO:0000256" key="1">
    <source>
        <dbReference type="SAM" id="MobiDB-lite"/>
    </source>
</evidence>
<feature type="region of interest" description="Disordered" evidence="1">
    <location>
        <begin position="185"/>
        <end position="214"/>
    </location>
</feature>
<feature type="region of interest" description="Disordered" evidence="1">
    <location>
        <begin position="1"/>
        <end position="23"/>
    </location>
</feature>
<organism evidence="2">
    <name type="scientific">Hanusia phi</name>
    <dbReference type="NCBI Taxonomy" id="3032"/>
    <lineage>
        <taxon>Eukaryota</taxon>
        <taxon>Cryptophyceae</taxon>
        <taxon>Pyrenomonadales</taxon>
        <taxon>Geminigeraceae</taxon>
        <taxon>Hanusia</taxon>
    </lineage>
</organism>
<evidence type="ECO:0000313" key="2">
    <source>
        <dbReference type="EMBL" id="CAD8490362.1"/>
    </source>
</evidence>
<protein>
    <submittedName>
        <fullName evidence="2">Uncharacterized protein</fullName>
    </submittedName>
</protein>
<feature type="compositionally biased region" description="Basic and acidic residues" evidence="1">
    <location>
        <begin position="258"/>
        <end position="270"/>
    </location>
</feature>
<feature type="region of interest" description="Disordered" evidence="1">
    <location>
        <begin position="293"/>
        <end position="335"/>
    </location>
</feature>
<feature type="compositionally biased region" description="Basic and acidic residues" evidence="1">
    <location>
        <begin position="191"/>
        <end position="214"/>
    </location>
</feature>
<feature type="region of interest" description="Disordered" evidence="1">
    <location>
        <begin position="248"/>
        <end position="278"/>
    </location>
</feature>
<gene>
    <name evidence="2" type="ORF">HPHI1048_LOCUS13863</name>
</gene>
<sequence length="335" mass="39558">MNRRSEEEKMGDRQRSEEKRSILDPMYDNKNNVAYEQSSMMLVNGNSWELRKFLEYENILSFRKKWEDRHRDRLFARVVLQGWLRLTARQPRPAPRMRHNLRGSSSSEEGSSNEKESYDVKDGYSGCRLNMCQRSLTQYKERLLRAFESSTRKKRKKHSLQGWKVVCFETFKVQEWEERQMSRQKQTTESALREWRSRRDDANKRMEAERTREMKGEMEATGYVKDLMEVEERCHSIRKVQQQVQQLQDSISKSRSLSLEKEDTRSRDSHPAALESFDPAKRSLLDKFQSVCSNGLPPSLSSPARASRSNESLELVPQRRQRPRGLPEGIEGLLQ</sequence>
<name>A0A7S0HMV1_9CRYP</name>
<feature type="region of interest" description="Disordered" evidence="1">
    <location>
        <begin position="91"/>
        <end position="119"/>
    </location>
</feature>
<feature type="compositionally biased region" description="Basic and acidic residues" evidence="1">
    <location>
        <begin position="1"/>
        <end position="22"/>
    </location>
</feature>
<dbReference type="EMBL" id="HBEO01020474">
    <property type="protein sequence ID" value="CAD8490362.1"/>
    <property type="molecule type" value="Transcribed_RNA"/>
</dbReference>
<dbReference type="AlphaFoldDB" id="A0A7S0HMV1"/>
<proteinExistence type="predicted"/>
<feature type="compositionally biased region" description="Low complexity" evidence="1">
    <location>
        <begin position="296"/>
        <end position="309"/>
    </location>
</feature>